<comment type="caution">
    <text evidence="2">The sequence shown here is derived from an EMBL/GenBank/DDBJ whole genome shotgun (WGS) entry which is preliminary data.</text>
</comment>
<feature type="repeat" description="RCC1" evidence="1">
    <location>
        <begin position="4"/>
        <end position="56"/>
    </location>
</feature>
<dbReference type="GO" id="GO:0005737">
    <property type="term" value="C:cytoplasm"/>
    <property type="evidence" value="ECO:0007669"/>
    <property type="project" value="TreeGrafter"/>
</dbReference>
<proteinExistence type="predicted"/>
<dbReference type="GO" id="GO:0005085">
    <property type="term" value="F:guanyl-nucleotide exchange factor activity"/>
    <property type="evidence" value="ECO:0007669"/>
    <property type="project" value="TreeGrafter"/>
</dbReference>
<dbReference type="AlphaFoldDB" id="A0AA40BQC4"/>
<gene>
    <name evidence="2" type="ORF">B0T18DRAFT_483348</name>
</gene>
<dbReference type="PANTHER" id="PTHR45982:SF1">
    <property type="entry name" value="REGULATOR OF CHROMOSOME CONDENSATION"/>
    <property type="match status" value="1"/>
</dbReference>
<feature type="repeat" description="RCC1" evidence="1">
    <location>
        <begin position="243"/>
        <end position="280"/>
    </location>
</feature>
<dbReference type="Gene3D" id="2.130.10.30">
    <property type="entry name" value="Regulator of chromosome condensation 1/beta-lactamase-inhibitor protein II"/>
    <property type="match status" value="2"/>
</dbReference>
<keyword evidence="3" id="KW-1185">Reference proteome</keyword>
<dbReference type="PRINTS" id="PR00633">
    <property type="entry name" value="RCCNDNSATION"/>
</dbReference>
<sequence length="343" mass="35361">MTTPLLFALGSNGSSQLALGHASDVSVPKPVLLPSPPPHIAKIAAGGNHTLLLTTAGALLCAGDRTSGACGPSPPSPTVDGFHLLNHPLPRHSLVAATWEASFTVSDEGVRVYAFGTGMKGELGLGPLIFRTAVPAVVEGFPPEGTRIVDLAASMGHVVAVLSDGTAVVDTPRRVEGVGFRVERAVCGREFTVLFGGREGGDFAVLGSDKWGVKSRAPGREEVRGWRDVGAGWSNVYVLRGDGRVVSWGRDDQGQLAPVDLPPAVKMAVGSEHALVLSEEGDVTAWGWGEHGNCGPMGGEGPGKGQRNIIASSKYVPEGAKITAIGAGCATSWVAIEMPTPST</sequence>
<dbReference type="PANTHER" id="PTHR45982">
    <property type="entry name" value="REGULATOR OF CHROMOSOME CONDENSATION"/>
    <property type="match status" value="1"/>
</dbReference>
<dbReference type="SUPFAM" id="SSF50985">
    <property type="entry name" value="RCC1/BLIP-II"/>
    <property type="match status" value="1"/>
</dbReference>
<dbReference type="Pfam" id="PF00415">
    <property type="entry name" value="RCC1"/>
    <property type="match status" value="2"/>
</dbReference>
<dbReference type="EMBL" id="JAUKUD010000007">
    <property type="protein sequence ID" value="KAK0738458.1"/>
    <property type="molecule type" value="Genomic_DNA"/>
</dbReference>
<dbReference type="InterPro" id="IPR000408">
    <property type="entry name" value="Reg_chr_condens"/>
</dbReference>
<dbReference type="InterPro" id="IPR051553">
    <property type="entry name" value="Ran_GTPase-activating"/>
</dbReference>
<dbReference type="PROSITE" id="PS00626">
    <property type="entry name" value="RCC1_2"/>
    <property type="match status" value="1"/>
</dbReference>
<evidence type="ECO:0000313" key="3">
    <source>
        <dbReference type="Proteomes" id="UP001172155"/>
    </source>
</evidence>
<accession>A0AA40BQC4</accession>
<feature type="repeat" description="RCC1" evidence="1">
    <location>
        <begin position="110"/>
        <end position="164"/>
    </location>
</feature>
<protein>
    <submittedName>
        <fullName evidence="2">Regulator of chromosome condensation 1/beta-lactamase-inhibitor protein II</fullName>
    </submittedName>
</protein>
<dbReference type="Proteomes" id="UP001172155">
    <property type="component" value="Unassembled WGS sequence"/>
</dbReference>
<name>A0AA40BQC4_9PEZI</name>
<dbReference type="InterPro" id="IPR009091">
    <property type="entry name" value="RCC1/BLIP-II"/>
</dbReference>
<dbReference type="PROSITE" id="PS50012">
    <property type="entry name" value="RCC1_3"/>
    <property type="match status" value="3"/>
</dbReference>
<organism evidence="2 3">
    <name type="scientific">Schizothecium vesticola</name>
    <dbReference type="NCBI Taxonomy" id="314040"/>
    <lineage>
        <taxon>Eukaryota</taxon>
        <taxon>Fungi</taxon>
        <taxon>Dikarya</taxon>
        <taxon>Ascomycota</taxon>
        <taxon>Pezizomycotina</taxon>
        <taxon>Sordariomycetes</taxon>
        <taxon>Sordariomycetidae</taxon>
        <taxon>Sordariales</taxon>
        <taxon>Schizotheciaceae</taxon>
        <taxon>Schizothecium</taxon>
    </lineage>
</organism>
<evidence type="ECO:0000313" key="2">
    <source>
        <dbReference type="EMBL" id="KAK0738458.1"/>
    </source>
</evidence>
<reference evidence="2" key="1">
    <citation type="submission" date="2023-06" db="EMBL/GenBank/DDBJ databases">
        <title>Genome-scale phylogeny and comparative genomics of the fungal order Sordariales.</title>
        <authorList>
            <consortium name="Lawrence Berkeley National Laboratory"/>
            <person name="Hensen N."/>
            <person name="Bonometti L."/>
            <person name="Westerberg I."/>
            <person name="Brannstrom I.O."/>
            <person name="Guillou S."/>
            <person name="Cros-Aarteil S."/>
            <person name="Calhoun S."/>
            <person name="Haridas S."/>
            <person name="Kuo A."/>
            <person name="Mondo S."/>
            <person name="Pangilinan J."/>
            <person name="Riley R."/>
            <person name="LaButti K."/>
            <person name="Andreopoulos B."/>
            <person name="Lipzen A."/>
            <person name="Chen C."/>
            <person name="Yanf M."/>
            <person name="Daum C."/>
            <person name="Ng V."/>
            <person name="Clum A."/>
            <person name="Steindorff A."/>
            <person name="Ohm R."/>
            <person name="Martin F."/>
            <person name="Silar P."/>
            <person name="Natvig D."/>
            <person name="Lalanne C."/>
            <person name="Gautier V."/>
            <person name="Ament-velasquez S.L."/>
            <person name="Kruys A."/>
            <person name="Hutchinson M.I."/>
            <person name="Powell A.J."/>
            <person name="Barry K."/>
            <person name="Miller A.N."/>
            <person name="Grigoriev I.V."/>
            <person name="Debuchy R."/>
            <person name="Gladieux P."/>
            <person name="Thoren M.H."/>
            <person name="Johannesson H."/>
        </authorList>
    </citation>
    <scope>NUCLEOTIDE SEQUENCE</scope>
    <source>
        <strain evidence="2">SMH3187-1</strain>
    </source>
</reference>
<evidence type="ECO:0000256" key="1">
    <source>
        <dbReference type="PROSITE-ProRule" id="PRU00235"/>
    </source>
</evidence>
<dbReference type="Pfam" id="PF13540">
    <property type="entry name" value="RCC1_2"/>
    <property type="match status" value="2"/>
</dbReference>